<reference evidence="2" key="1">
    <citation type="journal article" date="2019" name="Int. J. Syst. Evol. Microbiol.">
        <title>The Global Catalogue of Microorganisms (GCM) 10K type strain sequencing project: providing services to taxonomists for standard genome sequencing and annotation.</title>
        <authorList>
            <consortium name="The Broad Institute Genomics Platform"/>
            <consortium name="The Broad Institute Genome Sequencing Center for Infectious Disease"/>
            <person name="Wu L."/>
            <person name="Ma J."/>
        </authorList>
    </citation>
    <scope>NUCLEOTIDE SEQUENCE [LARGE SCALE GENOMIC DNA]</scope>
    <source>
        <strain evidence="2">CGMCC 1.14966</strain>
    </source>
</reference>
<organism evidence="1 2">
    <name type="scientific">Hymenobacter frigidus</name>
    <dbReference type="NCBI Taxonomy" id="1524095"/>
    <lineage>
        <taxon>Bacteria</taxon>
        <taxon>Pseudomonadati</taxon>
        <taxon>Bacteroidota</taxon>
        <taxon>Cytophagia</taxon>
        <taxon>Cytophagales</taxon>
        <taxon>Hymenobacteraceae</taxon>
        <taxon>Hymenobacter</taxon>
    </lineage>
</organism>
<accession>A0ABQ2A5K0</accession>
<evidence type="ECO:0000313" key="2">
    <source>
        <dbReference type="Proteomes" id="UP000637774"/>
    </source>
</evidence>
<dbReference type="EMBL" id="BMGY01000012">
    <property type="protein sequence ID" value="GGH84461.1"/>
    <property type="molecule type" value="Genomic_DNA"/>
</dbReference>
<name>A0ABQ2A5K0_9BACT</name>
<gene>
    <name evidence="1" type="ORF">GCM10011495_16430</name>
</gene>
<protein>
    <submittedName>
        <fullName evidence="1">Uncharacterized protein</fullName>
    </submittedName>
</protein>
<evidence type="ECO:0000313" key="1">
    <source>
        <dbReference type="EMBL" id="GGH84461.1"/>
    </source>
</evidence>
<proteinExistence type="predicted"/>
<dbReference type="RefSeq" id="WP_188561581.1">
    <property type="nucleotide sequence ID" value="NZ_BMGY01000012.1"/>
</dbReference>
<dbReference type="Proteomes" id="UP000637774">
    <property type="component" value="Unassembled WGS sequence"/>
</dbReference>
<comment type="caution">
    <text evidence="1">The sequence shown here is derived from an EMBL/GenBank/DDBJ whole genome shotgun (WGS) entry which is preliminary data.</text>
</comment>
<keyword evidence="2" id="KW-1185">Reference proteome</keyword>
<sequence>MPPRPILPRHPSRRCPYRQRLVPMLLLLLLLTAYFANAQRYVQYALGTAQVFSYVEQMPTLPGREGPTAVQAALQELITNPKRAD</sequence>